<dbReference type="Proteomes" id="UP000241229">
    <property type="component" value="Unassembled WGS sequence"/>
</dbReference>
<dbReference type="EMBL" id="PXYK01000034">
    <property type="protein sequence ID" value="PSJ53144.1"/>
    <property type="molecule type" value="Genomic_DNA"/>
</dbReference>
<dbReference type="Pfam" id="PF00919">
    <property type="entry name" value="UPF0004"/>
    <property type="match status" value="1"/>
</dbReference>
<evidence type="ECO:0000256" key="5">
    <source>
        <dbReference type="ARBA" id="ARBA00022723"/>
    </source>
</evidence>
<dbReference type="SMART" id="SM00729">
    <property type="entry name" value="Elp3"/>
    <property type="match status" value="1"/>
</dbReference>
<evidence type="ECO:0000259" key="8">
    <source>
        <dbReference type="PROSITE" id="PS51449"/>
    </source>
</evidence>
<evidence type="ECO:0000256" key="2">
    <source>
        <dbReference type="ARBA" id="ARBA00022485"/>
    </source>
</evidence>
<dbReference type="InterPro" id="IPR023404">
    <property type="entry name" value="rSAM_horseshoe"/>
</dbReference>
<keyword evidence="6" id="KW-0408">Iron</keyword>
<keyword evidence="3 10" id="KW-0808">Transferase</keyword>
<keyword evidence="7" id="KW-0411">Iron-sulfur</keyword>
<evidence type="ECO:0000256" key="7">
    <source>
        <dbReference type="ARBA" id="ARBA00023014"/>
    </source>
</evidence>
<dbReference type="OrthoDB" id="9805215at2"/>
<dbReference type="PROSITE" id="PS51918">
    <property type="entry name" value="RADICAL_SAM"/>
    <property type="match status" value="1"/>
</dbReference>
<dbReference type="PANTHER" id="PTHR11918:SF45">
    <property type="entry name" value="THREONYLCARBAMOYLADENOSINE TRNA METHYLTHIOTRANSFERASE"/>
    <property type="match status" value="1"/>
</dbReference>
<sequence>MAPLPKGIDVVTFGCRLNTYESEVMRREAEAAGLGGLAGGAVIFNTCAVTGEAVRQARQAIRKARRENPAARIIVTGCAAQTDPDSFAGMDEVDLVLGNEEKLKAHNYRALPDFGVNDFEKARVNDIFSVRETAGHMVDAIEGRARAFVQVQNGCDHRCTFCIIPYGRGNSRSVPMGAVVEQVKRLVGNGYAEVVLTGVDMTSYGADLPGAPKLGRLVKTILRQVPDLRRLRLSSIDSIEADPELIEAIGGDRRLMPHLHLSLQAGDDMILKRMKRRHLREDSIRFCAEIRAIRPEIVFGADIIAGFPTETEAMFENSLKIVEECGLTHLHVFPFSPRKGTPAARMPQVDGAVVKVRAARLRAAGAAAYRRHLDALVGSTQEILVERPGLGRTEGFTLAAIDTGAPGEIVTAGIAGHDGERLVAAAPAARAA</sequence>
<feature type="domain" description="MTTase N-terminal" evidence="8">
    <location>
        <begin position="6"/>
        <end position="112"/>
    </location>
</feature>
<organism evidence="10 11">
    <name type="scientific">Kumtagia ephedrae</name>
    <dbReference type="NCBI Taxonomy" id="2116701"/>
    <lineage>
        <taxon>Bacteria</taxon>
        <taxon>Pseudomonadati</taxon>
        <taxon>Pseudomonadota</taxon>
        <taxon>Alphaproteobacteria</taxon>
        <taxon>Hyphomicrobiales</taxon>
        <taxon>Phyllobacteriaceae</taxon>
        <taxon>Kumtagia</taxon>
    </lineage>
</organism>
<dbReference type="CDD" id="cd01335">
    <property type="entry name" value="Radical_SAM"/>
    <property type="match status" value="1"/>
</dbReference>
<dbReference type="InterPro" id="IPR007197">
    <property type="entry name" value="rSAM"/>
</dbReference>
<evidence type="ECO:0000256" key="6">
    <source>
        <dbReference type="ARBA" id="ARBA00023004"/>
    </source>
</evidence>
<dbReference type="InterPro" id="IPR058240">
    <property type="entry name" value="rSAM_sf"/>
</dbReference>
<dbReference type="NCBIfam" id="TIGR00089">
    <property type="entry name" value="MiaB/RimO family radical SAM methylthiotransferase"/>
    <property type="match status" value="1"/>
</dbReference>
<comment type="caution">
    <text evidence="10">The sequence shown here is derived from an EMBL/GenBank/DDBJ whole genome shotgun (WGS) entry which is preliminary data.</text>
</comment>
<accession>A0A2P7RSF1</accession>
<proteinExistence type="predicted"/>
<keyword evidence="11" id="KW-1185">Reference proteome</keyword>
<evidence type="ECO:0000256" key="1">
    <source>
        <dbReference type="ARBA" id="ARBA00001966"/>
    </source>
</evidence>
<dbReference type="InterPro" id="IPR006638">
    <property type="entry name" value="Elp3/MiaA/NifB-like_rSAM"/>
</dbReference>
<feature type="domain" description="Radical SAM core" evidence="9">
    <location>
        <begin position="141"/>
        <end position="371"/>
    </location>
</feature>
<dbReference type="Gene3D" id="3.80.30.20">
    <property type="entry name" value="tm_1862 like domain"/>
    <property type="match status" value="1"/>
</dbReference>
<keyword evidence="2" id="KW-0004">4Fe-4S</keyword>
<dbReference type="AlphaFoldDB" id="A0A2P7RSF1"/>
<dbReference type="NCBIfam" id="TIGR01579">
    <property type="entry name" value="MiaB-like-C"/>
    <property type="match status" value="1"/>
</dbReference>
<dbReference type="InterPro" id="IPR006467">
    <property type="entry name" value="MiaB-like_bact"/>
</dbReference>
<dbReference type="GO" id="GO:0035598">
    <property type="term" value="F:tRNA (N(6)-L-threonylcarbamoyladenosine(37)-C(2))-methylthiotransferase activity"/>
    <property type="evidence" value="ECO:0007669"/>
    <property type="project" value="TreeGrafter"/>
</dbReference>
<dbReference type="Gene3D" id="3.40.50.12160">
    <property type="entry name" value="Methylthiotransferase, N-terminal domain"/>
    <property type="match status" value="1"/>
</dbReference>
<dbReference type="InterPro" id="IPR020612">
    <property type="entry name" value="Methylthiotransferase_CS"/>
</dbReference>
<gene>
    <name evidence="10" type="ORF">C7I84_25515</name>
</gene>
<dbReference type="InterPro" id="IPR005839">
    <property type="entry name" value="Methylthiotransferase"/>
</dbReference>
<dbReference type="RefSeq" id="WP_106775040.1">
    <property type="nucleotide sequence ID" value="NZ_PXYK01000034.1"/>
</dbReference>
<dbReference type="PROSITE" id="PS51449">
    <property type="entry name" value="MTTASE_N"/>
    <property type="match status" value="1"/>
</dbReference>
<dbReference type="InterPro" id="IPR013848">
    <property type="entry name" value="Methylthiotransferase_N"/>
</dbReference>
<evidence type="ECO:0000313" key="10">
    <source>
        <dbReference type="EMBL" id="PSJ53144.1"/>
    </source>
</evidence>
<keyword evidence="4" id="KW-0949">S-adenosyl-L-methionine</keyword>
<evidence type="ECO:0000259" key="9">
    <source>
        <dbReference type="PROSITE" id="PS51918"/>
    </source>
</evidence>
<protein>
    <submittedName>
        <fullName evidence="10">tRNA (N(6)-L-threonylcarbamoyladenosine(37)-C(2))-methylthiotransferase MtaB</fullName>
    </submittedName>
</protein>
<dbReference type="SFLD" id="SFLDS00029">
    <property type="entry name" value="Radical_SAM"/>
    <property type="match status" value="1"/>
</dbReference>
<dbReference type="PANTHER" id="PTHR11918">
    <property type="entry name" value="RADICAL SAM PROTEINS"/>
    <property type="match status" value="1"/>
</dbReference>
<dbReference type="GO" id="GO:0046872">
    <property type="term" value="F:metal ion binding"/>
    <property type="evidence" value="ECO:0007669"/>
    <property type="project" value="UniProtKB-KW"/>
</dbReference>
<comment type="cofactor">
    <cofactor evidence="1">
        <name>[4Fe-4S] cluster</name>
        <dbReference type="ChEBI" id="CHEBI:49883"/>
    </cofactor>
</comment>
<dbReference type="Pfam" id="PF04055">
    <property type="entry name" value="Radical_SAM"/>
    <property type="match status" value="1"/>
</dbReference>
<dbReference type="InterPro" id="IPR038135">
    <property type="entry name" value="Methylthiotransferase_N_sf"/>
</dbReference>
<name>A0A2P7RSF1_9HYPH</name>
<dbReference type="SUPFAM" id="SSF102114">
    <property type="entry name" value="Radical SAM enzymes"/>
    <property type="match status" value="1"/>
</dbReference>
<dbReference type="GO" id="GO:0051539">
    <property type="term" value="F:4 iron, 4 sulfur cluster binding"/>
    <property type="evidence" value="ECO:0007669"/>
    <property type="project" value="UniProtKB-KW"/>
</dbReference>
<dbReference type="SFLD" id="SFLDG01082">
    <property type="entry name" value="B12-binding_domain_containing"/>
    <property type="match status" value="1"/>
</dbReference>
<evidence type="ECO:0000256" key="3">
    <source>
        <dbReference type="ARBA" id="ARBA00022679"/>
    </source>
</evidence>
<evidence type="ECO:0000256" key="4">
    <source>
        <dbReference type="ARBA" id="ARBA00022691"/>
    </source>
</evidence>
<evidence type="ECO:0000313" key="11">
    <source>
        <dbReference type="Proteomes" id="UP000241229"/>
    </source>
</evidence>
<keyword evidence="5" id="KW-0479">Metal-binding</keyword>
<reference evidence="10 11" key="1">
    <citation type="submission" date="2018-03" db="EMBL/GenBank/DDBJ databases">
        <title>The draft genome of Mesorhizobium sp. 6GN-30.</title>
        <authorList>
            <person name="Liu L."/>
            <person name="Li L."/>
            <person name="Wang T."/>
            <person name="Zhang X."/>
            <person name="Liang L."/>
        </authorList>
    </citation>
    <scope>NUCLEOTIDE SEQUENCE [LARGE SCALE GENOMIC DNA]</scope>
    <source>
        <strain evidence="10 11">6GN30</strain>
    </source>
</reference>
<dbReference type="PROSITE" id="PS01278">
    <property type="entry name" value="MTTASE_RADICAL"/>
    <property type="match status" value="1"/>
</dbReference>